<comment type="caution">
    <text evidence="10">The sequence shown here is derived from an EMBL/GenBank/DDBJ whole genome shotgun (WGS) entry which is preliminary data.</text>
</comment>
<dbReference type="InterPro" id="IPR040251">
    <property type="entry name" value="SEC31-like"/>
</dbReference>
<evidence type="ECO:0000259" key="9">
    <source>
        <dbReference type="Pfam" id="PF12931"/>
    </source>
</evidence>
<name>A0ABR2M943_9ASPA</name>
<keyword evidence="5" id="KW-0256">Endoplasmic reticulum</keyword>
<evidence type="ECO:0000256" key="2">
    <source>
        <dbReference type="ARBA" id="ARBA00022448"/>
    </source>
</evidence>
<evidence type="ECO:0000313" key="11">
    <source>
        <dbReference type="Proteomes" id="UP001412067"/>
    </source>
</evidence>
<protein>
    <recommendedName>
        <fullName evidence="9">Sec16 Sec23-binding domain-containing protein</fullName>
    </recommendedName>
</protein>
<evidence type="ECO:0000256" key="4">
    <source>
        <dbReference type="ARBA" id="ARBA00022737"/>
    </source>
</evidence>
<keyword evidence="7" id="KW-0653">Protein transport</keyword>
<keyword evidence="11" id="KW-1185">Reference proteome</keyword>
<evidence type="ECO:0000313" key="10">
    <source>
        <dbReference type="EMBL" id="KAK8960189.1"/>
    </source>
</evidence>
<comment type="subcellular location">
    <subcellularLocation>
        <location evidence="1">Endoplasmic reticulum</location>
    </subcellularLocation>
</comment>
<dbReference type="EMBL" id="JBBWWR010000011">
    <property type="protein sequence ID" value="KAK8960189.1"/>
    <property type="molecule type" value="Genomic_DNA"/>
</dbReference>
<dbReference type="InterPro" id="IPR036322">
    <property type="entry name" value="WD40_repeat_dom_sf"/>
</dbReference>
<evidence type="ECO:0000256" key="1">
    <source>
        <dbReference type="ARBA" id="ARBA00004240"/>
    </source>
</evidence>
<keyword evidence="3" id="KW-0853">WD repeat</keyword>
<sequence length="593" mass="66041">MSWCPYDSSLLLTCAKDNRTICWDTNTWEMHCELPASTNWNFDIHWYPKIPGVISASSFDVKLGIYNIEACNKLVSDGNLVSPVRLRAPKWLNRPTGVSFGFGGKLATFHHSQAAPDASSFASEVHLHNLITEDSLVNRSAEFEAAIESGERNSLRALCEKKSQDSLSDDEKEVWAFLKVMFEEDGTARTKLLVHLGFRVPNVESEVTTDELGKELNKTLSFEDNTKKGTIFRGNDASLPIDNEDEFFNNPQPSDEVLIEEEEFHDEKQDPRVVEPTSDSDSSIDEAIQGALVVGDYKEAVRLCMSVNRVADALVIAHVGGPSLWEGTRDKYLQSSLTSYLKIVAAMATNDLMTLVSTRPLNLWKETLALLCTFAQKEEWIVLCDTLGSRLLTVGNTLAATLCYICAGNIHKIVEIWSRSLMHEQDGRSYVDLLQDIMEKIIVLSLASGQKQLSKSLSKLVENYAELLASQGLLSTAMEYLKLLGSKDSSLELTILRDRIALCTEERGISNLPFEESPQQHDHVHNIGGSTSSAVNGSQHYYQQNYGQPPAPAQPVVRPFVPTNPPALRNADQYQQPHTLGSQLYPVCIIWNL</sequence>
<dbReference type="InterPro" id="IPR024298">
    <property type="entry name" value="Sec16_Sec23-bd"/>
</dbReference>
<keyword evidence="4" id="KW-0677">Repeat</keyword>
<evidence type="ECO:0000256" key="7">
    <source>
        <dbReference type="ARBA" id="ARBA00022927"/>
    </source>
</evidence>
<dbReference type="Gene3D" id="2.130.10.10">
    <property type="entry name" value="YVTN repeat-like/Quinoprotein amine dehydrogenase"/>
    <property type="match status" value="1"/>
</dbReference>
<evidence type="ECO:0000256" key="6">
    <source>
        <dbReference type="ARBA" id="ARBA00022892"/>
    </source>
</evidence>
<dbReference type="InterPro" id="IPR015943">
    <property type="entry name" value="WD40/YVTN_repeat-like_dom_sf"/>
</dbReference>
<feature type="domain" description="Sec16 Sec23-binding" evidence="9">
    <location>
        <begin position="288"/>
        <end position="485"/>
    </location>
</feature>
<dbReference type="PANTHER" id="PTHR13923">
    <property type="entry name" value="SEC31-RELATED PROTEIN"/>
    <property type="match status" value="1"/>
</dbReference>
<accession>A0ABR2M943</accession>
<evidence type="ECO:0000256" key="5">
    <source>
        <dbReference type="ARBA" id="ARBA00022824"/>
    </source>
</evidence>
<dbReference type="Gene3D" id="1.25.40.1030">
    <property type="match status" value="1"/>
</dbReference>
<dbReference type="PANTHER" id="PTHR13923:SF11">
    <property type="entry name" value="SECRETORY 31, ISOFORM D"/>
    <property type="match status" value="1"/>
</dbReference>
<evidence type="ECO:0000256" key="8">
    <source>
        <dbReference type="SAM" id="MobiDB-lite"/>
    </source>
</evidence>
<organism evidence="10 11">
    <name type="scientific">Platanthera guangdongensis</name>
    <dbReference type="NCBI Taxonomy" id="2320717"/>
    <lineage>
        <taxon>Eukaryota</taxon>
        <taxon>Viridiplantae</taxon>
        <taxon>Streptophyta</taxon>
        <taxon>Embryophyta</taxon>
        <taxon>Tracheophyta</taxon>
        <taxon>Spermatophyta</taxon>
        <taxon>Magnoliopsida</taxon>
        <taxon>Liliopsida</taxon>
        <taxon>Asparagales</taxon>
        <taxon>Orchidaceae</taxon>
        <taxon>Orchidoideae</taxon>
        <taxon>Orchideae</taxon>
        <taxon>Orchidinae</taxon>
        <taxon>Platanthera</taxon>
    </lineage>
</organism>
<feature type="region of interest" description="Disordered" evidence="8">
    <location>
        <begin position="263"/>
        <end position="282"/>
    </location>
</feature>
<keyword evidence="6" id="KW-0931">ER-Golgi transport</keyword>
<reference evidence="10 11" key="1">
    <citation type="journal article" date="2022" name="Nat. Plants">
        <title>Genomes of leafy and leafless Platanthera orchids illuminate the evolution of mycoheterotrophy.</title>
        <authorList>
            <person name="Li M.H."/>
            <person name="Liu K.W."/>
            <person name="Li Z."/>
            <person name="Lu H.C."/>
            <person name="Ye Q.L."/>
            <person name="Zhang D."/>
            <person name="Wang J.Y."/>
            <person name="Li Y.F."/>
            <person name="Zhong Z.M."/>
            <person name="Liu X."/>
            <person name="Yu X."/>
            <person name="Liu D.K."/>
            <person name="Tu X.D."/>
            <person name="Liu B."/>
            <person name="Hao Y."/>
            <person name="Liao X.Y."/>
            <person name="Jiang Y.T."/>
            <person name="Sun W.H."/>
            <person name="Chen J."/>
            <person name="Chen Y.Q."/>
            <person name="Ai Y."/>
            <person name="Zhai J.W."/>
            <person name="Wu S.S."/>
            <person name="Zhou Z."/>
            <person name="Hsiao Y.Y."/>
            <person name="Wu W.L."/>
            <person name="Chen Y.Y."/>
            <person name="Lin Y.F."/>
            <person name="Hsu J.L."/>
            <person name="Li C.Y."/>
            <person name="Wang Z.W."/>
            <person name="Zhao X."/>
            <person name="Zhong W.Y."/>
            <person name="Ma X.K."/>
            <person name="Ma L."/>
            <person name="Huang J."/>
            <person name="Chen G.Z."/>
            <person name="Huang M.Z."/>
            <person name="Huang L."/>
            <person name="Peng D.H."/>
            <person name="Luo Y.B."/>
            <person name="Zou S.Q."/>
            <person name="Chen S.P."/>
            <person name="Lan S."/>
            <person name="Tsai W.C."/>
            <person name="Van de Peer Y."/>
            <person name="Liu Z.J."/>
        </authorList>
    </citation>
    <scope>NUCLEOTIDE SEQUENCE [LARGE SCALE GENOMIC DNA]</scope>
    <source>
        <strain evidence="10">Lor288</strain>
    </source>
</reference>
<keyword evidence="2" id="KW-0813">Transport</keyword>
<evidence type="ECO:0000256" key="3">
    <source>
        <dbReference type="ARBA" id="ARBA00022574"/>
    </source>
</evidence>
<dbReference type="Pfam" id="PF12931">
    <property type="entry name" value="TPR_Sec16"/>
    <property type="match status" value="1"/>
</dbReference>
<dbReference type="SUPFAM" id="SSF50978">
    <property type="entry name" value="WD40 repeat-like"/>
    <property type="match status" value="1"/>
</dbReference>
<gene>
    <name evidence="10" type="ORF">KSP40_PGU022442</name>
</gene>
<proteinExistence type="predicted"/>
<dbReference type="Proteomes" id="UP001412067">
    <property type="component" value="Unassembled WGS sequence"/>
</dbReference>